<keyword evidence="2" id="KW-1185">Reference proteome</keyword>
<comment type="caution">
    <text evidence="1">The sequence shown here is derived from an EMBL/GenBank/DDBJ whole genome shotgun (WGS) entry which is preliminary data.</text>
</comment>
<dbReference type="AlphaFoldDB" id="A0AAV7J330"/>
<sequence>MNRHKKVNLALKNPRRITSSHPLSVVTGFLKPIHHVDRAISPGTKLIFDRLLYVRHPHCFYEVTRPRANWQLGCDYGIVYCSDVLLAGVGFMNFAGVSREMCAVVHKLSQARLELRLSSRDKGKQRHWYTGGKRPVKHVVSSLVQYNRGEQAM</sequence>
<organism evidence="1 2">
    <name type="scientific">Cotesia glomerata</name>
    <name type="common">Lepidopteran parasitic wasp</name>
    <name type="synonym">Apanteles glomeratus</name>
    <dbReference type="NCBI Taxonomy" id="32391"/>
    <lineage>
        <taxon>Eukaryota</taxon>
        <taxon>Metazoa</taxon>
        <taxon>Ecdysozoa</taxon>
        <taxon>Arthropoda</taxon>
        <taxon>Hexapoda</taxon>
        <taxon>Insecta</taxon>
        <taxon>Pterygota</taxon>
        <taxon>Neoptera</taxon>
        <taxon>Endopterygota</taxon>
        <taxon>Hymenoptera</taxon>
        <taxon>Apocrita</taxon>
        <taxon>Ichneumonoidea</taxon>
        <taxon>Braconidae</taxon>
        <taxon>Microgastrinae</taxon>
        <taxon>Cotesia</taxon>
    </lineage>
</organism>
<evidence type="ECO:0000313" key="1">
    <source>
        <dbReference type="EMBL" id="KAH0567275.1"/>
    </source>
</evidence>
<evidence type="ECO:0000313" key="2">
    <source>
        <dbReference type="Proteomes" id="UP000826195"/>
    </source>
</evidence>
<dbReference type="EMBL" id="JAHXZJ010000001">
    <property type="protein sequence ID" value="KAH0567275.1"/>
    <property type="molecule type" value="Genomic_DNA"/>
</dbReference>
<name>A0AAV7J330_COTGL</name>
<dbReference type="Proteomes" id="UP000826195">
    <property type="component" value="Unassembled WGS sequence"/>
</dbReference>
<accession>A0AAV7J330</accession>
<reference evidence="1 2" key="1">
    <citation type="journal article" date="2021" name="J. Hered.">
        <title>A chromosome-level genome assembly of the parasitoid wasp, Cotesia glomerata (Hymenoptera: Braconidae).</title>
        <authorList>
            <person name="Pinto B.J."/>
            <person name="Weis J.J."/>
            <person name="Gamble T."/>
            <person name="Ode P.J."/>
            <person name="Paul R."/>
            <person name="Zaspel J.M."/>
        </authorList>
    </citation>
    <scope>NUCLEOTIDE SEQUENCE [LARGE SCALE GENOMIC DNA]</scope>
    <source>
        <strain evidence="1">CgM1</strain>
    </source>
</reference>
<protein>
    <submittedName>
        <fullName evidence="1">Uncharacterized protein</fullName>
    </submittedName>
</protein>
<proteinExistence type="predicted"/>
<gene>
    <name evidence="1" type="ORF">KQX54_008040</name>
</gene>